<dbReference type="Proteomes" id="UP000029870">
    <property type="component" value="Unassembled WGS sequence"/>
</dbReference>
<dbReference type="EMBL" id="CP019645">
    <property type="protein sequence ID" value="AQQ59959.1"/>
    <property type="molecule type" value="Genomic_DNA"/>
</dbReference>
<keyword evidence="7 10" id="KW-0975">Bacterial flagellum</keyword>
<evidence type="ECO:0000256" key="9">
    <source>
        <dbReference type="ARBA" id="ARBA00032876"/>
    </source>
</evidence>
<keyword evidence="12" id="KW-0282">Flagellum</keyword>
<comment type="similarity">
    <text evidence="2 10">Belongs to the FlgH family.</text>
</comment>
<reference evidence="13" key="3">
    <citation type="submission" date="2018-04" db="EMBL/GenBank/DDBJ databases">
        <authorList>
            <person name="Sheh A."/>
            <person name="Shen Z."/>
            <person name="Mannion A.J."/>
            <person name="Fox J.G."/>
        </authorList>
    </citation>
    <scope>NUCLEOTIDE SEQUENCE</scope>
    <source>
        <strain evidence="13">Missouri</strain>
    </source>
</reference>
<dbReference type="AlphaFoldDB" id="A0A1Q2LHV5"/>
<dbReference type="Proteomes" id="UP000188298">
    <property type="component" value="Chromosome"/>
</dbReference>
<comment type="subcellular location">
    <subcellularLocation>
        <location evidence="10">Cell outer membrane</location>
    </subcellularLocation>
    <subcellularLocation>
        <location evidence="10">Bacterial flagellum basal body</location>
    </subcellularLocation>
</comment>
<evidence type="ECO:0000256" key="7">
    <source>
        <dbReference type="ARBA" id="ARBA00023143"/>
    </source>
</evidence>
<evidence type="ECO:0000256" key="3">
    <source>
        <dbReference type="ARBA" id="ARBA00011439"/>
    </source>
</evidence>
<dbReference type="HAMAP" id="MF_00415">
    <property type="entry name" value="FlgH"/>
    <property type="match status" value="1"/>
</dbReference>
<reference evidence="13 14" key="1">
    <citation type="journal article" date="2014" name="Genome Announc.">
        <title>Draft genome sequences of eight enterohepatic helicobacter species isolated from both laboratory and wild rodents.</title>
        <authorList>
            <person name="Sheh A."/>
            <person name="Shen Z."/>
            <person name="Fox J.G."/>
        </authorList>
    </citation>
    <scope>NUCLEOTIDE SEQUENCE [LARGE SCALE GENOMIC DNA]</scope>
    <source>
        <strain evidence="13 14">Missouri</strain>
    </source>
</reference>
<feature type="chain" id="PRO_5033745620" description="Flagellar L-ring protein" evidence="11">
    <location>
        <begin position="22"/>
        <end position="237"/>
    </location>
</feature>
<keyword evidence="12" id="KW-0966">Cell projection</keyword>
<evidence type="ECO:0000256" key="6">
    <source>
        <dbReference type="ARBA" id="ARBA00023136"/>
    </source>
</evidence>
<dbReference type="GO" id="GO:0009427">
    <property type="term" value="C:bacterial-type flagellum basal body, distal rod, L ring"/>
    <property type="evidence" value="ECO:0007669"/>
    <property type="project" value="InterPro"/>
</dbReference>
<accession>A0A1Q2LHV5</accession>
<dbReference type="GO" id="GO:0071973">
    <property type="term" value="P:bacterial-type flagellum-dependent cell motility"/>
    <property type="evidence" value="ECO:0007669"/>
    <property type="project" value="InterPro"/>
</dbReference>
<evidence type="ECO:0000313" key="13">
    <source>
        <dbReference type="EMBL" id="TLE06496.1"/>
    </source>
</evidence>
<dbReference type="GO" id="GO:0003774">
    <property type="term" value="F:cytoskeletal motor activity"/>
    <property type="evidence" value="ECO:0007669"/>
    <property type="project" value="InterPro"/>
</dbReference>
<organism evidence="12 15">
    <name type="scientific">Helicobacter bilis</name>
    <dbReference type="NCBI Taxonomy" id="37372"/>
    <lineage>
        <taxon>Bacteria</taxon>
        <taxon>Pseudomonadati</taxon>
        <taxon>Campylobacterota</taxon>
        <taxon>Epsilonproteobacteria</taxon>
        <taxon>Campylobacterales</taxon>
        <taxon>Helicobacteraceae</taxon>
        <taxon>Helicobacter</taxon>
    </lineage>
</organism>
<dbReference type="PANTHER" id="PTHR34933">
    <property type="entry name" value="FLAGELLAR L-RING PROTEIN"/>
    <property type="match status" value="1"/>
</dbReference>
<dbReference type="STRING" id="37372.XJ32_07525"/>
<feature type="signal peptide" evidence="11">
    <location>
        <begin position="1"/>
        <end position="21"/>
    </location>
</feature>
<dbReference type="Pfam" id="PF02107">
    <property type="entry name" value="FlgH"/>
    <property type="match status" value="1"/>
</dbReference>
<protein>
    <recommendedName>
        <fullName evidence="4 10">Flagellar L-ring protein</fullName>
    </recommendedName>
    <alternativeName>
        <fullName evidence="9 10">Basal body L-ring protein</fullName>
    </alternativeName>
</protein>
<dbReference type="GO" id="GO:0009279">
    <property type="term" value="C:cell outer membrane"/>
    <property type="evidence" value="ECO:0007669"/>
    <property type="project" value="UniProtKB-SubCell"/>
</dbReference>
<dbReference type="PRINTS" id="PR01008">
    <property type="entry name" value="FLGLRINGFLGH"/>
</dbReference>
<dbReference type="KEGG" id="hbl:XJ32_07525"/>
<evidence type="ECO:0000313" key="15">
    <source>
        <dbReference type="Proteomes" id="UP000188298"/>
    </source>
</evidence>
<keyword evidence="6 10" id="KW-0472">Membrane</keyword>
<keyword evidence="5 11" id="KW-0732">Signal</keyword>
<dbReference type="InterPro" id="IPR000527">
    <property type="entry name" value="Flag_Lring"/>
</dbReference>
<comment type="function">
    <text evidence="1 10">Assembles around the rod to form the L-ring and probably protects the motor/basal body from shearing forces during rotation.</text>
</comment>
<evidence type="ECO:0000313" key="12">
    <source>
        <dbReference type="EMBL" id="AQQ59959.1"/>
    </source>
</evidence>
<evidence type="ECO:0000313" key="14">
    <source>
        <dbReference type="Proteomes" id="UP000029870"/>
    </source>
</evidence>
<name>A0A1Q2LHV5_9HELI</name>
<keyword evidence="12" id="KW-0969">Cilium</keyword>
<sequence length="237" mass="26465">MRKASIRKIGLALLLPALLCAYEPEIDMNAPDYVNDMPSKDFVPEFQRPGSLFGQGERPLFADRRAMRVDDLITIKIKENITNDFKIDKKYSGSSGGNVTPAQMTYNGQDAQQQANTAYLNDQVNYTLTKPNNATNFQGGGTYSQSQNLALTITARILKVMENGNYFIYGKQEMLVNGEKQIIQISGVVRPYDIQQNNTIESQYIADSKISIVSVGKISETLTKKPTTDAIESNWPY</sequence>
<reference evidence="12 15" key="2">
    <citation type="submission" date="2017-02" db="EMBL/GenBank/DDBJ databases">
        <title>Whole genome sequencing of Helicobacter bilis strain AAQJH.</title>
        <authorList>
            <person name="Conlan S."/>
            <person name="Thomas P.J."/>
            <person name="Mullikin J."/>
            <person name="Palmore T.N."/>
            <person name="Frank K.M."/>
            <person name="Segre J.A."/>
        </authorList>
    </citation>
    <scope>NUCLEOTIDE SEQUENCE [LARGE SCALE GENOMIC DNA]</scope>
    <source>
        <strain evidence="12 15">AAQJH</strain>
    </source>
</reference>
<evidence type="ECO:0000256" key="11">
    <source>
        <dbReference type="SAM" id="SignalP"/>
    </source>
</evidence>
<evidence type="ECO:0000256" key="4">
    <source>
        <dbReference type="ARBA" id="ARBA00016940"/>
    </source>
</evidence>
<keyword evidence="8 10" id="KW-0998">Cell outer membrane</keyword>
<evidence type="ECO:0000256" key="2">
    <source>
        <dbReference type="ARBA" id="ARBA00006929"/>
    </source>
</evidence>
<evidence type="ECO:0000256" key="1">
    <source>
        <dbReference type="ARBA" id="ARBA00002591"/>
    </source>
</evidence>
<proteinExistence type="inferred from homology"/>
<evidence type="ECO:0000256" key="5">
    <source>
        <dbReference type="ARBA" id="ARBA00022729"/>
    </source>
</evidence>
<dbReference type="GeneID" id="60656564"/>
<dbReference type="RefSeq" id="WP_004086732.1">
    <property type="nucleotide sequence ID" value="NZ_CALESD010000041.1"/>
</dbReference>
<dbReference type="NCBIfam" id="NF001303">
    <property type="entry name" value="PRK00249.1-3"/>
    <property type="match status" value="1"/>
</dbReference>
<evidence type="ECO:0000256" key="8">
    <source>
        <dbReference type="ARBA" id="ARBA00023237"/>
    </source>
</evidence>
<dbReference type="PANTHER" id="PTHR34933:SF1">
    <property type="entry name" value="FLAGELLAR L-RING PROTEIN"/>
    <property type="match status" value="1"/>
</dbReference>
<dbReference type="EMBL" id="JRPH02000001">
    <property type="protein sequence ID" value="TLE06496.1"/>
    <property type="molecule type" value="Genomic_DNA"/>
</dbReference>
<evidence type="ECO:0000256" key="10">
    <source>
        <dbReference type="HAMAP-Rule" id="MF_00415"/>
    </source>
</evidence>
<comment type="subunit">
    <text evidence="3 10">The basal body constitutes a major portion of the flagellar organelle and consists of four rings (L,P,S, and M) mounted on a central rod.</text>
</comment>
<gene>
    <name evidence="10 13" type="primary">flgH</name>
    <name evidence="13" type="ORF">LS77_000115</name>
    <name evidence="12" type="ORF">XJ32_07525</name>
</gene>